<dbReference type="Gene3D" id="3.30.1540.10">
    <property type="entry name" value="formyl-coa transferase, domain 3"/>
    <property type="match status" value="1"/>
</dbReference>
<evidence type="ECO:0000256" key="1">
    <source>
        <dbReference type="ARBA" id="ARBA00022679"/>
    </source>
</evidence>
<dbReference type="InterPro" id="IPR003673">
    <property type="entry name" value="CoA-Trfase_fam_III"/>
</dbReference>
<dbReference type="InterPro" id="IPR050483">
    <property type="entry name" value="CoA-transferase_III_domain"/>
</dbReference>
<dbReference type="Pfam" id="PF02515">
    <property type="entry name" value="CoA_transf_3"/>
    <property type="match status" value="1"/>
</dbReference>
<dbReference type="PANTHER" id="PTHR48207:SF4">
    <property type="entry name" value="BLL6097 PROTEIN"/>
    <property type="match status" value="1"/>
</dbReference>
<keyword evidence="4" id="KW-1185">Reference proteome</keyword>
<protein>
    <submittedName>
        <fullName evidence="3">CoA transferase</fullName>
    </submittedName>
</protein>
<gene>
    <name evidence="3" type="ORF">JJB74_30800</name>
</gene>
<dbReference type="GO" id="GO:0008410">
    <property type="term" value="F:CoA-transferase activity"/>
    <property type="evidence" value="ECO:0007669"/>
    <property type="project" value="TreeGrafter"/>
</dbReference>
<name>A0A934SY66_9BURK</name>
<dbReference type="SUPFAM" id="SSF89796">
    <property type="entry name" value="CoA-transferase family III (CaiB/BaiF)"/>
    <property type="match status" value="1"/>
</dbReference>
<organism evidence="3 4">
    <name type="scientific">Noviherbaspirillum pedocola</name>
    <dbReference type="NCBI Taxonomy" id="2801341"/>
    <lineage>
        <taxon>Bacteria</taxon>
        <taxon>Pseudomonadati</taxon>
        <taxon>Pseudomonadota</taxon>
        <taxon>Betaproteobacteria</taxon>
        <taxon>Burkholderiales</taxon>
        <taxon>Oxalobacteraceae</taxon>
        <taxon>Noviherbaspirillum</taxon>
    </lineage>
</organism>
<keyword evidence="1 3" id="KW-0808">Transferase</keyword>
<dbReference type="Proteomes" id="UP000622890">
    <property type="component" value="Unassembled WGS sequence"/>
</dbReference>
<dbReference type="EMBL" id="JAEPBG010000034">
    <property type="protein sequence ID" value="MBK4739021.1"/>
    <property type="molecule type" value="Genomic_DNA"/>
</dbReference>
<dbReference type="AlphaFoldDB" id="A0A934SY66"/>
<accession>A0A934SY66</accession>
<sequence>MVNTAFPLSDLANEFPLPTPRPSGAPKALEGIRVVDFTHFIAGPLATMMLADMGADVIKIEALGRGDEFRYYPPRHPDDATLGAPYLWANRNKRSIALDLKSPEGLKVALELVATADVVAENFSTGVMERLGLGYEACKALNPKLIYCSVSAYGRDGSFADRLGFDPIAQAESGFVSMNGYADRMGVRALSPVMDISTAMMACNAMLGALLARERSGEGQSVELALFDNAMLMTGYATMQHLFTGADPQRHGNTSPDTCPSGVFQAADKPFYINCGNDKIFQRLAAGVLERPDLANDPVLADRNGRIARRAELFPILDEAFAQHPWSYWQPRMREAAIPCGEVRTVGEALRSKEARERGIVSRIPHPTLGWLPNITLPIRYSRTPVVDPKPAPLIGEHTHEILRDTLGYDAQRVEQLLEAGAASTGPGKPAAPGAVKVRNE</sequence>
<proteinExistence type="predicted"/>
<dbReference type="InterPro" id="IPR023606">
    <property type="entry name" value="CoA-Trfase_III_dom_1_sf"/>
</dbReference>
<dbReference type="PANTHER" id="PTHR48207">
    <property type="entry name" value="SUCCINATE--HYDROXYMETHYLGLUTARATE COA-TRANSFERASE"/>
    <property type="match status" value="1"/>
</dbReference>
<evidence type="ECO:0000313" key="3">
    <source>
        <dbReference type="EMBL" id="MBK4739021.1"/>
    </source>
</evidence>
<dbReference type="InterPro" id="IPR044855">
    <property type="entry name" value="CoA-Trfase_III_dom3_sf"/>
</dbReference>
<reference evidence="3" key="1">
    <citation type="submission" date="2021-01" db="EMBL/GenBank/DDBJ databases">
        <title>Genome sequence of strain Noviherbaspirillum sp. DKR-6.</title>
        <authorList>
            <person name="Chaudhary D.K."/>
        </authorList>
    </citation>
    <scope>NUCLEOTIDE SEQUENCE</scope>
    <source>
        <strain evidence="3">DKR-6</strain>
    </source>
</reference>
<evidence type="ECO:0000313" key="4">
    <source>
        <dbReference type="Proteomes" id="UP000622890"/>
    </source>
</evidence>
<dbReference type="Gene3D" id="3.40.50.10540">
    <property type="entry name" value="Crotonobetainyl-coa:carnitine coa-transferase, domain 1"/>
    <property type="match status" value="1"/>
</dbReference>
<evidence type="ECO:0000256" key="2">
    <source>
        <dbReference type="SAM" id="MobiDB-lite"/>
    </source>
</evidence>
<feature type="region of interest" description="Disordered" evidence="2">
    <location>
        <begin position="421"/>
        <end position="441"/>
    </location>
</feature>
<dbReference type="RefSeq" id="WP_200598392.1">
    <property type="nucleotide sequence ID" value="NZ_JAEPBG010000034.1"/>
</dbReference>
<comment type="caution">
    <text evidence="3">The sequence shown here is derived from an EMBL/GenBank/DDBJ whole genome shotgun (WGS) entry which is preliminary data.</text>
</comment>